<gene>
    <name evidence="2" type="ORF">PBF_05848</name>
</gene>
<dbReference type="OrthoDB" id="2736223at2"/>
<keyword evidence="1" id="KW-0472">Membrane</keyword>
<dbReference type="AlphaFoldDB" id="W7L1Q6"/>
<evidence type="ECO:0000256" key="1">
    <source>
        <dbReference type="SAM" id="Phobius"/>
    </source>
</evidence>
<protein>
    <submittedName>
        <fullName evidence="2">Uncharacterized protein</fullName>
    </submittedName>
</protein>
<name>W7L1Q6_CYTFI</name>
<dbReference type="Proteomes" id="UP000019270">
    <property type="component" value="Unassembled WGS sequence"/>
</dbReference>
<comment type="caution">
    <text evidence="2">The sequence shown here is derived from an EMBL/GenBank/DDBJ whole genome shotgun (WGS) entry which is preliminary data.</text>
</comment>
<evidence type="ECO:0000313" key="3">
    <source>
        <dbReference type="Proteomes" id="UP000019270"/>
    </source>
</evidence>
<dbReference type="eggNOG" id="ENOG50338A1">
    <property type="taxonomic scope" value="Bacteria"/>
</dbReference>
<feature type="transmembrane region" description="Helical" evidence="1">
    <location>
        <begin position="7"/>
        <end position="32"/>
    </location>
</feature>
<dbReference type="EMBL" id="APVL01000003">
    <property type="protein sequence ID" value="EWG12293.1"/>
    <property type="molecule type" value="Genomic_DNA"/>
</dbReference>
<dbReference type="PATRIC" id="fig|1307436.3.peg.1243"/>
<feature type="transmembrane region" description="Helical" evidence="1">
    <location>
        <begin position="75"/>
        <end position="97"/>
    </location>
</feature>
<feature type="transmembrane region" description="Helical" evidence="1">
    <location>
        <begin position="129"/>
        <end position="150"/>
    </location>
</feature>
<dbReference type="RefSeq" id="WP_035328228.1">
    <property type="nucleotide sequence ID" value="NZ_APVL01000003.1"/>
</dbReference>
<keyword evidence="1" id="KW-1133">Transmembrane helix</keyword>
<reference evidence="3" key="1">
    <citation type="submission" date="2013-03" db="EMBL/GenBank/DDBJ databases">
        <title>Draft genome sequence of Bacillus firmus DS1.</title>
        <authorList>
            <person name="Peng D."/>
            <person name="Zhu L."/>
            <person name="Sun M."/>
        </authorList>
    </citation>
    <scope>NUCLEOTIDE SEQUENCE [LARGE SCALE GENOMIC DNA]</scope>
    <source>
        <strain evidence="3">DS1</strain>
    </source>
</reference>
<evidence type="ECO:0000313" key="2">
    <source>
        <dbReference type="EMBL" id="EWG12293.1"/>
    </source>
</evidence>
<reference evidence="2 3" key="2">
    <citation type="journal article" date="2016" name="Sci. Rep.">
        <title>A novel serine protease, Sep1, from Bacillus firmus DS-1 has nematicidal activity and degrades multiple intestinal-associated nematode proteins.</title>
        <authorList>
            <person name="Geng C."/>
            <person name="Nie X."/>
            <person name="Tang Z."/>
            <person name="Zhang Y."/>
            <person name="Lin J."/>
            <person name="Sun M."/>
            <person name="Peng D."/>
        </authorList>
    </citation>
    <scope>NUCLEOTIDE SEQUENCE [LARGE SCALE GENOMIC DNA]</scope>
    <source>
        <strain evidence="2 3">DS1</strain>
    </source>
</reference>
<organism evidence="2 3">
    <name type="scientific">Cytobacillus firmus DS1</name>
    <dbReference type="NCBI Taxonomy" id="1307436"/>
    <lineage>
        <taxon>Bacteria</taxon>
        <taxon>Bacillati</taxon>
        <taxon>Bacillota</taxon>
        <taxon>Bacilli</taxon>
        <taxon>Bacillales</taxon>
        <taxon>Bacillaceae</taxon>
        <taxon>Cytobacillus</taxon>
    </lineage>
</organism>
<accession>W7L1Q6</accession>
<proteinExistence type="predicted"/>
<feature type="transmembrane region" description="Helical" evidence="1">
    <location>
        <begin position="44"/>
        <end position="63"/>
    </location>
</feature>
<sequence length="163" mass="17715">MKITGGVLIGFIFGFVLSLCLSFLFMVAAQGLAGGFTSLAGERWIYYATFPPVTITFSILGFYFARQENVSNKKLWFLSLISALFNSLYSGTIGALFGEYAVRGGSLRTYTASGAAGVNVEGVLIWGTFYAFILLPLTVPLARLLIGAFFELLKKFKIAKCTP</sequence>
<keyword evidence="1" id="KW-0812">Transmembrane</keyword>